<proteinExistence type="inferred from homology"/>
<dbReference type="Pfam" id="PF12710">
    <property type="entry name" value="HAD"/>
    <property type="match status" value="1"/>
</dbReference>
<dbReference type="Gene3D" id="3.40.50.1000">
    <property type="entry name" value="HAD superfamily/HAD-like"/>
    <property type="match status" value="1"/>
</dbReference>
<dbReference type="PANTHER" id="PTHR43344">
    <property type="entry name" value="PHOSPHOSERINE PHOSPHATASE"/>
    <property type="match status" value="1"/>
</dbReference>
<dbReference type="InterPro" id="IPR023214">
    <property type="entry name" value="HAD_sf"/>
</dbReference>
<evidence type="ECO:0000256" key="4">
    <source>
        <dbReference type="ARBA" id="ARBA00022842"/>
    </source>
</evidence>
<reference evidence="5 6" key="1">
    <citation type="submission" date="2020-05" db="EMBL/GenBank/DDBJ databases">
        <title>MicrobeNet Type strains.</title>
        <authorList>
            <person name="Nicholson A.C."/>
        </authorList>
    </citation>
    <scope>NUCLEOTIDE SEQUENCE [LARGE SCALE GENOMIC DNA]</scope>
    <source>
        <strain evidence="5 6">JCM 14547</strain>
    </source>
</reference>
<dbReference type="SUPFAM" id="SSF56784">
    <property type="entry name" value="HAD-like"/>
    <property type="match status" value="1"/>
</dbReference>
<gene>
    <name evidence="5" type="ORF">HLB09_17425</name>
</gene>
<name>A0A849BNE4_9ACTN</name>
<dbReference type="CDD" id="cd02612">
    <property type="entry name" value="HAD_PGPPase"/>
    <property type="match status" value="1"/>
</dbReference>
<dbReference type="GO" id="GO:0016787">
    <property type="term" value="F:hydrolase activity"/>
    <property type="evidence" value="ECO:0007669"/>
    <property type="project" value="UniProtKB-KW"/>
</dbReference>
<dbReference type="PANTHER" id="PTHR43344:SF13">
    <property type="entry name" value="PHOSPHATASE RV3661-RELATED"/>
    <property type="match status" value="1"/>
</dbReference>
<sequence>MDATAPGPRRVALFDVDRTLVARSTVLALARPMHAAGLLPLRAVARALREQAAFTLAGADHRRMERGRALLVAQVTGWEVSAVRAVVEQALHTHLAPLLFAEARALVRRHQERGDAVALVTTAAHEVAEPLGRLLGADHVLASRLAVEGGRWTGVLDVHAYGEQKAVLARALAAEHGYDLAASAAYTDSVTDLPLLELVGLPHAVNPDRALRRVARARGWPVLRFRPPSRRGRRCPPPSG</sequence>
<dbReference type="Proteomes" id="UP000555552">
    <property type="component" value="Unassembled WGS sequence"/>
</dbReference>
<dbReference type="GO" id="GO:0046872">
    <property type="term" value="F:metal ion binding"/>
    <property type="evidence" value="ECO:0007669"/>
    <property type="project" value="UniProtKB-KW"/>
</dbReference>
<organism evidence="5 6">
    <name type="scientific">Pseudokineococcus marinus</name>
    <dbReference type="NCBI Taxonomy" id="351215"/>
    <lineage>
        <taxon>Bacteria</taxon>
        <taxon>Bacillati</taxon>
        <taxon>Actinomycetota</taxon>
        <taxon>Actinomycetes</taxon>
        <taxon>Kineosporiales</taxon>
        <taxon>Kineosporiaceae</taxon>
        <taxon>Pseudokineococcus</taxon>
    </lineage>
</organism>
<evidence type="ECO:0000256" key="2">
    <source>
        <dbReference type="ARBA" id="ARBA00022723"/>
    </source>
</evidence>
<dbReference type="InterPro" id="IPR036412">
    <property type="entry name" value="HAD-like_sf"/>
</dbReference>
<dbReference type="InterPro" id="IPR006385">
    <property type="entry name" value="HAD_hydro_SerB1"/>
</dbReference>
<protein>
    <submittedName>
        <fullName evidence="5">HAD family hydrolase</fullName>
    </submittedName>
</protein>
<comment type="similarity">
    <text evidence="1">Belongs to the HAD-like hydrolase superfamily. SerB family.</text>
</comment>
<dbReference type="RefSeq" id="WP_171204528.1">
    <property type="nucleotide sequence ID" value="NZ_JABEMA010000547.1"/>
</dbReference>
<evidence type="ECO:0000256" key="1">
    <source>
        <dbReference type="ARBA" id="ARBA00009184"/>
    </source>
</evidence>
<keyword evidence="4" id="KW-0460">Magnesium</keyword>
<dbReference type="NCBIfam" id="TIGR01490">
    <property type="entry name" value="HAD-SF-IB-hyp1"/>
    <property type="match status" value="1"/>
</dbReference>
<dbReference type="NCBIfam" id="TIGR01488">
    <property type="entry name" value="HAD-SF-IB"/>
    <property type="match status" value="1"/>
</dbReference>
<dbReference type="AlphaFoldDB" id="A0A849BNE4"/>
<keyword evidence="6" id="KW-1185">Reference proteome</keyword>
<keyword evidence="3 5" id="KW-0378">Hydrolase</keyword>
<comment type="caution">
    <text evidence="5">The sequence shown here is derived from an EMBL/GenBank/DDBJ whole genome shotgun (WGS) entry which is preliminary data.</text>
</comment>
<accession>A0A849BNE4</accession>
<evidence type="ECO:0000256" key="3">
    <source>
        <dbReference type="ARBA" id="ARBA00022801"/>
    </source>
</evidence>
<dbReference type="InterPro" id="IPR050582">
    <property type="entry name" value="HAD-like_SerB"/>
</dbReference>
<keyword evidence="2" id="KW-0479">Metal-binding</keyword>
<dbReference type="EMBL" id="JABEMA010000547">
    <property type="protein sequence ID" value="NNH24839.1"/>
    <property type="molecule type" value="Genomic_DNA"/>
</dbReference>
<feature type="non-terminal residue" evidence="5">
    <location>
        <position position="240"/>
    </location>
</feature>
<dbReference type="Gene3D" id="1.20.1440.100">
    <property type="entry name" value="SG protein - dephosphorylation function"/>
    <property type="match status" value="1"/>
</dbReference>
<evidence type="ECO:0000313" key="6">
    <source>
        <dbReference type="Proteomes" id="UP000555552"/>
    </source>
</evidence>
<evidence type="ECO:0000313" key="5">
    <source>
        <dbReference type="EMBL" id="NNH24839.1"/>
    </source>
</evidence>